<comment type="caution">
    <text evidence="1">The sequence shown here is derived from an EMBL/GenBank/DDBJ whole genome shotgun (WGS) entry which is preliminary data.</text>
</comment>
<dbReference type="Proteomes" id="UP000276133">
    <property type="component" value="Unassembled WGS sequence"/>
</dbReference>
<keyword evidence="2" id="KW-1185">Reference proteome</keyword>
<accession>A0A3M7Q1V0</accession>
<sequence>MLIQKKREQNFGRLYHSGAHTLSIHEQNEPVKAEHFDYFLLEVVRLVCGLLKDQIVNNVEQKLSQFDHVTSLLFLRVGDKRSDKVAKCHQIVRVHTFVTQQLLVDFLVQTATYFFRALVHHVELGKGDAATLSGVSGAAHQNEAFYAAQRHQQLPVMNNFEMMSDRLRPVLARNLDQFMSKTDLLAGLVPFFQLVLRSSEMVKFDADLMYLCLRMKMAAGAATGFLETVLCQRKRNIVLLDQTGEVGLDRFLAI</sequence>
<evidence type="ECO:0000313" key="2">
    <source>
        <dbReference type="Proteomes" id="UP000276133"/>
    </source>
</evidence>
<gene>
    <name evidence="1" type="ORF">BpHYR1_016738</name>
</gene>
<name>A0A3M7Q1V0_BRAPC</name>
<dbReference type="AlphaFoldDB" id="A0A3M7Q1V0"/>
<dbReference type="EMBL" id="REGN01007824">
    <property type="protein sequence ID" value="RNA05172.1"/>
    <property type="molecule type" value="Genomic_DNA"/>
</dbReference>
<organism evidence="1 2">
    <name type="scientific">Brachionus plicatilis</name>
    <name type="common">Marine rotifer</name>
    <name type="synonym">Brachionus muelleri</name>
    <dbReference type="NCBI Taxonomy" id="10195"/>
    <lineage>
        <taxon>Eukaryota</taxon>
        <taxon>Metazoa</taxon>
        <taxon>Spiralia</taxon>
        <taxon>Gnathifera</taxon>
        <taxon>Rotifera</taxon>
        <taxon>Eurotatoria</taxon>
        <taxon>Monogononta</taxon>
        <taxon>Pseudotrocha</taxon>
        <taxon>Ploima</taxon>
        <taxon>Brachionidae</taxon>
        <taxon>Brachionus</taxon>
    </lineage>
</organism>
<reference evidence="1 2" key="1">
    <citation type="journal article" date="2018" name="Sci. Rep.">
        <title>Genomic signatures of local adaptation to the degree of environmental predictability in rotifers.</title>
        <authorList>
            <person name="Franch-Gras L."/>
            <person name="Hahn C."/>
            <person name="Garcia-Roger E.M."/>
            <person name="Carmona M.J."/>
            <person name="Serra M."/>
            <person name="Gomez A."/>
        </authorList>
    </citation>
    <scope>NUCLEOTIDE SEQUENCE [LARGE SCALE GENOMIC DNA]</scope>
    <source>
        <strain evidence="1">HYR1</strain>
    </source>
</reference>
<proteinExistence type="predicted"/>
<evidence type="ECO:0000313" key="1">
    <source>
        <dbReference type="EMBL" id="RNA05172.1"/>
    </source>
</evidence>
<protein>
    <submittedName>
        <fullName evidence="1">Uncharacterized protein</fullName>
    </submittedName>
</protein>